<reference evidence="2 3" key="1">
    <citation type="journal article" date="2022" name="bioRxiv">
        <title>Genomics of Preaxostyla Flagellates Illuminates Evolutionary Transitions and the Path Towards Mitochondrial Loss.</title>
        <authorList>
            <person name="Novak L.V.F."/>
            <person name="Treitli S.C."/>
            <person name="Pyrih J."/>
            <person name="Halakuc P."/>
            <person name="Pipaliya S.V."/>
            <person name="Vacek V."/>
            <person name="Brzon O."/>
            <person name="Soukal P."/>
            <person name="Eme L."/>
            <person name="Dacks J.B."/>
            <person name="Karnkowska A."/>
            <person name="Elias M."/>
            <person name="Hampl V."/>
        </authorList>
    </citation>
    <scope>NUCLEOTIDE SEQUENCE [LARGE SCALE GENOMIC DNA]</scope>
    <source>
        <strain evidence="2">NAU3</strain>
        <tissue evidence="2">Gut</tissue>
    </source>
</reference>
<dbReference type="EMBL" id="JARBJD010000188">
    <property type="protein sequence ID" value="KAK2947920.1"/>
    <property type="molecule type" value="Genomic_DNA"/>
</dbReference>
<feature type="region of interest" description="Disordered" evidence="1">
    <location>
        <begin position="1"/>
        <end position="22"/>
    </location>
</feature>
<name>A0ABQ9XCI6_9EUKA</name>
<protein>
    <submittedName>
        <fullName evidence="2">Uncharacterized protein</fullName>
    </submittedName>
</protein>
<evidence type="ECO:0000256" key="1">
    <source>
        <dbReference type="SAM" id="MobiDB-lite"/>
    </source>
</evidence>
<sequence>MTTHHPSPSTSRSFQYNRHHHTSHLIARSLSNTHRQLNGSDSSLPLLSLTNRDRCSLRCDSSSLLVTPI</sequence>
<accession>A0ABQ9XCI6</accession>
<keyword evidence="3" id="KW-1185">Reference proteome</keyword>
<dbReference type="Proteomes" id="UP001281761">
    <property type="component" value="Unassembled WGS sequence"/>
</dbReference>
<evidence type="ECO:0000313" key="2">
    <source>
        <dbReference type="EMBL" id="KAK2947920.1"/>
    </source>
</evidence>
<gene>
    <name evidence="2" type="ORF">BLNAU_17147</name>
</gene>
<comment type="caution">
    <text evidence="2">The sequence shown here is derived from an EMBL/GenBank/DDBJ whole genome shotgun (WGS) entry which is preliminary data.</text>
</comment>
<organism evidence="2 3">
    <name type="scientific">Blattamonas nauphoetae</name>
    <dbReference type="NCBI Taxonomy" id="2049346"/>
    <lineage>
        <taxon>Eukaryota</taxon>
        <taxon>Metamonada</taxon>
        <taxon>Preaxostyla</taxon>
        <taxon>Oxymonadida</taxon>
        <taxon>Blattamonas</taxon>
    </lineage>
</organism>
<evidence type="ECO:0000313" key="3">
    <source>
        <dbReference type="Proteomes" id="UP001281761"/>
    </source>
</evidence>
<proteinExistence type="predicted"/>
<feature type="compositionally biased region" description="Low complexity" evidence="1">
    <location>
        <begin position="1"/>
        <end position="11"/>
    </location>
</feature>